<protein>
    <submittedName>
        <fullName evidence="1">Uncharacterized protein</fullName>
    </submittedName>
</protein>
<dbReference type="Proteomes" id="UP000312102">
    <property type="component" value="Chromosome"/>
</dbReference>
<gene>
    <name evidence="1" type="ORF">FIT61_00780</name>
</gene>
<evidence type="ECO:0000313" key="1">
    <source>
        <dbReference type="EMBL" id="QDD13029.1"/>
    </source>
</evidence>
<proteinExistence type="predicted"/>
<dbReference type="RefSeq" id="WP_139882601.1">
    <property type="nucleotide sequence ID" value="NZ_CP040986.1"/>
</dbReference>
<organism evidence="1 2">
    <name type="scientific">Candidatus Methylopumilus rimovensis</name>
    <dbReference type="NCBI Taxonomy" id="2588535"/>
    <lineage>
        <taxon>Bacteria</taxon>
        <taxon>Pseudomonadati</taxon>
        <taxon>Pseudomonadota</taxon>
        <taxon>Betaproteobacteria</taxon>
        <taxon>Nitrosomonadales</taxon>
        <taxon>Methylophilaceae</taxon>
        <taxon>Candidatus Methylopumilus</taxon>
    </lineage>
</organism>
<name>A0AAE6FS91_9PROT</name>
<keyword evidence="2" id="KW-1185">Reference proteome</keyword>
<dbReference type="KEGG" id="mrk:FIT61_00780"/>
<evidence type="ECO:0000313" key="2">
    <source>
        <dbReference type="Proteomes" id="UP000312102"/>
    </source>
</evidence>
<reference evidence="1 2" key="1">
    <citation type="journal article" date="2019" name="ISME J.">
        <title>Evolution in action: habitat transition from sediment to the pelagial leads to genome streamlining in Methylophilaceae.</title>
        <authorList>
            <person name="Salcher M."/>
            <person name="Schaefle D."/>
            <person name="Kaspar M."/>
            <person name="Neuenschwander S.M."/>
            <person name="Ghai R."/>
        </authorList>
    </citation>
    <scope>NUCLEOTIDE SEQUENCE [LARGE SCALE GENOMIC DNA]</scope>
    <source>
        <strain evidence="1 2">MMS-RI-1</strain>
    </source>
</reference>
<sequence length="191" mass="21745">MARQSKHLRFQVAHKAAQMMAEEGISDYAFAKRKAAKFFGLNDGDALPSNDEINDAIKEHQAIYFDEEHEARLKVLRLEALSLMKKLIAFNPHLTGAALDGTAGRYPTLHIQLYADSMKEVEFFLLNHNIAYETRDRKSRTKDPMQDKKMIPVLTLEGSMGPIELLIYHVDDLKINKSKASIEETEKLLTN</sequence>
<dbReference type="AlphaFoldDB" id="A0AAE6FS91"/>
<accession>A0AAE6FS91</accession>
<dbReference type="EMBL" id="CP040986">
    <property type="protein sequence ID" value="QDD13029.1"/>
    <property type="molecule type" value="Genomic_DNA"/>
</dbReference>